<dbReference type="AlphaFoldDB" id="A0A8T0PNI7"/>
<keyword evidence="7" id="KW-1185">Reference proteome</keyword>
<dbReference type="InterPro" id="IPR010987">
    <property type="entry name" value="Glutathione-S-Trfase_C-like"/>
</dbReference>
<evidence type="ECO:0000313" key="6">
    <source>
        <dbReference type="EMBL" id="KAG2560646.1"/>
    </source>
</evidence>
<dbReference type="GO" id="GO:0004364">
    <property type="term" value="F:glutathione transferase activity"/>
    <property type="evidence" value="ECO:0007669"/>
    <property type="project" value="UniProtKB-EC"/>
</dbReference>
<evidence type="ECO:0000256" key="3">
    <source>
        <dbReference type="ARBA" id="ARBA00022679"/>
    </source>
</evidence>
<dbReference type="Pfam" id="PF00043">
    <property type="entry name" value="GST_C"/>
    <property type="match status" value="1"/>
</dbReference>
<evidence type="ECO:0000256" key="4">
    <source>
        <dbReference type="ARBA" id="ARBA00047960"/>
    </source>
</evidence>
<dbReference type="FunFam" id="1.20.1050.10:FF:000004">
    <property type="entry name" value="Glutathione S-transferase F2"/>
    <property type="match status" value="1"/>
</dbReference>
<name>A0A8T0PNI7_PANVG</name>
<reference evidence="6" key="1">
    <citation type="submission" date="2020-05" db="EMBL/GenBank/DDBJ databases">
        <title>WGS assembly of Panicum virgatum.</title>
        <authorList>
            <person name="Lovell J.T."/>
            <person name="Jenkins J."/>
            <person name="Shu S."/>
            <person name="Juenger T.E."/>
            <person name="Schmutz J."/>
        </authorList>
    </citation>
    <scope>NUCLEOTIDE SEQUENCE</scope>
    <source>
        <strain evidence="6">AP13</strain>
    </source>
</reference>
<dbReference type="EMBL" id="CM029051">
    <property type="protein sequence ID" value="KAG2560646.1"/>
    <property type="molecule type" value="Genomic_DNA"/>
</dbReference>
<protein>
    <recommendedName>
        <fullName evidence="2">glutathione transferase</fullName>
        <ecNumber evidence="2">2.5.1.18</ecNumber>
    </recommendedName>
</protein>
<evidence type="ECO:0000259" key="5">
    <source>
        <dbReference type="PROSITE" id="PS50405"/>
    </source>
</evidence>
<dbReference type="SUPFAM" id="SSF47616">
    <property type="entry name" value="GST C-terminal domain-like"/>
    <property type="match status" value="1"/>
</dbReference>
<evidence type="ECO:0000256" key="2">
    <source>
        <dbReference type="ARBA" id="ARBA00012452"/>
    </source>
</evidence>
<gene>
    <name evidence="6" type="ORF">PVAP13_8KG081984</name>
</gene>
<dbReference type="PROSITE" id="PS50405">
    <property type="entry name" value="GST_CTER"/>
    <property type="match status" value="1"/>
</dbReference>
<dbReference type="InterPro" id="IPR004046">
    <property type="entry name" value="GST_C"/>
</dbReference>
<dbReference type="GO" id="GO:0005737">
    <property type="term" value="C:cytoplasm"/>
    <property type="evidence" value="ECO:0007669"/>
    <property type="project" value="TreeGrafter"/>
</dbReference>
<organism evidence="6 7">
    <name type="scientific">Panicum virgatum</name>
    <name type="common">Blackwell switchgrass</name>
    <dbReference type="NCBI Taxonomy" id="38727"/>
    <lineage>
        <taxon>Eukaryota</taxon>
        <taxon>Viridiplantae</taxon>
        <taxon>Streptophyta</taxon>
        <taxon>Embryophyta</taxon>
        <taxon>Tracheophyta</taxon>
        <taxon>Spermatophyta</taxon>
        <taxon>Magnoliopsida</taxon>
        <taxon>Liliopsida</taxon>
        <taxon>Poales</taxon>
        <taxon>Poaceae</taxon>
        <taxon>PACMAD clade</taxon>
        <taxon>Panicoideae</taxon>
        <taxon>Panicodae</taxon>
        <taxon>Paniceae</taxon>
        <taxon>Panicinae</taxon>
        <taxon>Panicum</taxon>
        <taxon>Panicum sect. Hiantes</taxon>
    </lineage>
</organism>
<comment type="similarity">
    <text evidence="1">Belongs to the GST superfamily. Phi family.</text>
</comment>
<sequence>MYHLSLIDESRAIARHVFRKHKPELLGAGSLERSAMVDVWMEVEVHQLTPAAGPIVVEYVFSPFLGRACNQAARTSESCGSRASKVPEVYEARLAQRRYLAGDFLSAADLSHFTIMHYFMATEYAAVVEALPHVRAWWEELAARPAERKAGDLSHFTIIDLDRSDRWCGSGSGNRTDRLNEPV</sequence>
<dbReference type="GO" id="GO:0043295">
    <property type="term" value="F:glutathione binding"/>
    <property type="evidence" value="ECO:0007669"/>
    <property type="project" value="TreeGrafter"/>
</dbReference>
<dbReference type="InterPro" id="IPR036282">
    <property type="entry name" value="Glutathione-S-Trfase_C_sf"/>
</dbReference>
<dbReference type="PANTHER" id="PTHR43900:SF17">
    <property type="entry name" value="GLUTATHIONE S-TRANSFERASE 4"/>
    <property type="match status" value="1"/>
</dbReference>
<dbReference type="GO" id="GO:0006749">
    <property type="term" value="P:glutathione metabolic process"/>
    <property type="evidence" value="ECO:0007669"/>
    <property type="project" value="TreeGrafter"/>
</dbReference>
<dbReference type="GO" id="GO:0009636">
    <property type="term" value="P:response to toxic substance"/>
    <property type="evidence" value="ECO:0007669"/>
    <property type="project" value="UniProtKB-ARBA"/>
</dbReference>
<proteinExistence type="inferred from homology"/>
<dbReference type="Gene3D" id="1.20.1050.10">
    <property type="match status" value="1"/>
</dbReference>
<comment type="catalytic activity">
    <reaction evidence="4">
        <text>RX + glutathione = an S-substituted glutathione + a halide anion + H(+)</text>
        <dbReference type="Rhea" id="RHEA:16437"/>
        <dbReference type="ChEBI" id="CHEBI:15378"/>
        <dbReference type="ChEBI" id="CHEBI:16042"/>
        <dbReference type="ChEBI" id="CHEBI:17792"/>
        <dbReference type="ChEBI" id="CHEBI:57925"/>
        <dbReference type="ChEBI" id="CHEBI:90779"/>
        <dbReference type="EC" id="2.5.1.18"/>
    </reaction>
</comment>
<comment type="caution">
    <text evidence="6">The sequence shown here is derived from an EMBL/GenBank/DDBJ whole genome shotgun (WGS) entry which is preliminary data.</text>
</comment>
<dbReference type="PANTHER" id="PTHR43900">
    <property type="entry name" value="GLUTATHIONE S-TRANSFERASE RHO"/>
    <property type="match status" value="1"/>
</dbReference>
<dbReference type="Proteomes" id="UP000823388">
    <property type="component" value="Chromosome 8K"/>
</dbReference>
<accession>A0A8T0PNI7</accession>
<dbReference type="EC" id="2.5.1.18" evidence="2"/>
<evidence type="ECO:0000256" key="1">
    <source>
        <dbReference type="ARBA" id="ARBA00010128"/>
    </source>
</evidence>
<keyword evidence="3" id="KW-0808">Transferase</keyword>
<evidence type="ECO:0000313" key="7">
    <source>
        <dbReference type="Proteomes" id="UP000823388"/>
    </source>
</evidence>
<feature type="domain" description="GST C-terminal" evidence="5">
    <location>
        <begin position="30"/>
        <end position="161"/>
    </location>
</feature>